<dbReference type="BioCyc" id="RCHA213810:RUM_RS01890-MONOMER"/>
<reference evidence="10" key="1">
    <citation type="submission" date="2010-03" db="EMBL/GenBank/DDBJ databases">
        <title>The genome sequence of Ruminococcus sp. 18P13.</title>
        <authorList>
            <consortium name="metaHIT consortium -- http://www.metahit.eu/"/>
            <person name="Pajon A."/>
            <person name="Turner K."/>
            <person name="Parkhill J."/>
            <person name="Bernalier A."/>
        </authorList>
    </citation>
    <scope>NUCLEOTIDE SEQUENCE [LARGE SCALE GENOMIC DNA]</scope>
    <source>
        <strain evidence="10">Type strain: 18P13</strain>
    </source>
</reference>
<protein>
    <recommendedName>
        <fullName evidence="9">Protein-export membrane protein SecG</fullName>
    </recommendedName>
</protein>
<dbReference type="PATRIC" id="fig|213810.4.peg.298"/>
<evidence type="ECO:0000256" key="5">
    <source>
        <dbReference type="ARBA" id="ARBA00022927"/>
    </source>
</evidence>
<keyword evidence="5 9" id="KW-0653">Protein transport</keyword>
<reference evidence="10" key="2">
    <citation type="submission" date="2010-03" db="EMBL/GenBank/DDBJ databases">
        <authorList>
            <person name="Pajon A."/>
        </authorList>
    </citation>
    <scope>NUCLEOTIDE SEQUENCE</scope>
    <source>
        <strain evidence="10">Type strain: 18P13</strain>
    </source>
</reference>
<dbReference type="Pfam" id="PF03840">
    <property type="entry name" value="SecG"/>
    <property type="match status" value="1"/>
</dbReference>
<keyword evidence="7 9" id="KW-0811">Translocation</keyword>
<proteinExistence type="inferred from homology"/>
<gene>
    <name evidence="10" type="ordered locus">RUM_03900</name>
</gene>
<dbReference type="OrthoDB" id="1708246at2"/>
<comment type="subcellular location">
    <subcellularLocation>
        <location evidence="9">Cell membrane</location>
        <topology evidence="9">Multi-pass membrane protein</topology>
    </subcellularLocation>
    <subcellularLocation>
        <location evidence="1">Membrane</location>
        <topology evidence="1">Multi-pass membrane protein</topology>
    </subcellularLocation>
</comment>
<dbReference type="RefSeq" id="WP_015557532.1">
    <property type="nucleotide sequence ID" value="NC_021039.1"/>
</dbReference>
<sequence length="86" mass="9553">MNILELIGGILLLITVVLATVLCMMQDQNQDQNMTSAITGASNDSFYGKNAGRTKEAILSRFTWVLLIIFFVATLLVNILPVYIKF</sequence>
<keyword evidence="4 9" id="KW-0812">Transmembrane</keyword>
<dbReference type="STRING" id="213810.RUM_03900"/>
<dbReference type="Proteomes" id="UP000007054">
    <property type="component" value="Chromosome"/>
</dbReference>
<keyword evidence="9" id="KW-1003">Cell membrane</keyword>
<keyword evidence="11" id="KW-1185">Reference proteome</keyword>
<evidence type="ECO:0000313" key="10">
    <source>
        <dbReference type="EMBL" id="CBL16625.1"/>
    </source>
</evidence>
<accession>D4LAI0</accession>
<evidence type="ECO:0000256" key="3">
    <source>
        <dbReference type="ARBA" id="ARBA00022448"/>
    </source>
</evidence>
<evidence type="ECO:0000256" key="4">
    <source>
        <dbReference type="ARBA" id="ARBA00022692"/>
    </source>
</evidence>
<evidence type="ECO:0000256" key="6">
    <source>
        <dbReference type="ARBA" id="ARBA00022989"/>
    </source>
</evidence>
<evidence type="ECO:0000256" key="9">
    <source>
        <dbReference type="RuleBase" id="RU365087"/>
    </source>
</evidence>
<comment type="function">
    <text evidence="9">Involved in protein export. Participates in an early event of protein translocation.</text>
</comment>
<keyword evidence="6 9" id="KW-1133">Transmembrane helix</keyword>
<evidence type="ECO:0000256" key="1">
    <source>
        <dbReference type="ARBA" id="ARBA00004141"/>
    </source>
</evidence>
<keyword evidence="8 9" id="KW-0472">Membrane</keyword>
<dbReference type="GO" id="GO:0009306">
    <property type="term" value="P:protein secretion"/>
    <property type="evidence" value="ECO:0007669"/>
    <property type="project" value="UniProtKB-UniRule"/>
</dbReference>
<dbReference type="NCBIfam" id="TIGR00810">
    <property type="entry name" value="secG"/>
    <property type="match status" value="1"/>
</dbReference>
<feature type="transmembrane region" description="Helical" evidence="9">
    <location>
        <begin position="6"/>
        <end position="25"/>
    </location>
</feature>
<dbReference type="KEGG" id="rch:RUM_03900"/>
<evidence type="ECO:0000256" key="8">
    <source>
        <dbReference type="ARBA" id="ARBA00023136"/>
    </source>
</evidence>
<dbReference type="GO" id="GO:0015450">
    <property type="term" value="F:protein-transporting ATPase activity"/>
    <property type="evidence" value="ECO:0007669"/>
    <property type="project" value="UniProtKB-UniRule"/>
</dbReference>
<name>D4LAI0_RUMC1</name>
<dbReference type="GeneID" id="83155223"/>
<feature type="transmembrane region" description="Helical" evidence="9">
    <location>
        <begin position="62"/>
        <end position="84"/>
    </location>
</feature>
<dbReference type="AlphaFoldDB" id="D4LAI0"/>
<evidence type="ECO:0000256" key="7">
    <source>
        <dbReference type="ARBA" id="ARBA00023010"/>
    </source>
</evidence>
<dbReference type="GO" id="GO:0005886">
    <property type="term" value="C:plasma membrane"/>
    <property type="evidence" value="ECO:0007669"/>
    <property type="project" value="UniProtKB-SubCell"/>
</dbReference>
<evidence type="ECO:0000313" key="11">
    <source>
        <dbReference type="Proteomes" id="UP000007054"/>
    </source>
</evidence>
<dbReference type="EMBL" id="FP929052">
    <property type="protein sequence ID" value="CBL16625.1"/>
    <property type="molecule type" value="Genomic_DNA"/>
</dbReference>
<evidence type="ECO:0000256" key="2">
    <source>
        <dbReference type="ARBA" id="ARBA00008445"/>
    </source>
</evidence>
<keyword evidence="3 9" id="KW-0813">Transport</keyword>
<comment type="similarity">
    <text evidence="2 9">Belongs to the SecG family.</text>
</comment>
<organism evidence="10 11">
    <name type="scientific">Ruminococcus champanellensis (strain DSM 18848 / JCM 17042 / KCTC 15320 / 18P13)</name>
    <dbReference type="NCBI Taxonomy" id="213810"/>
    <lineage>
        <taxon>Bacteria</taxon>
        <taxon>Bacillati</taxon>
        <taxon>Bacillota</taxon>
        <taxon>Clostridia</taxon>
        <taxon>Eubacteriales</taxon>
        <taxon>Oscillospiraceae</taxon>
        <taxon>Ruminococcus</taxon>
    </lineage>
</organism>
<dbReference type="InterPro" id="IPR004692">
    <property type="entry name" value="SecG"/>
</dbReference>
<dbReference type="HOGENOM" id="CLU_094156_6_0_9"/>